<evidence type="ECO:0000313" key="1">
    <source>
        <dbReference type="EMBL" id="ROR53165.1"/>
    </source>
</evidence>
<gene>
    <name evidence="1" type="ORF">EDD41_0292</name>
</gene>
<protein>
    <submittedName>
        <fullName evidence="1">Uncharacterized protein</fullName>
    </submittedName>
</protein>
<sequence>MRVPFKVFGIQFAVYKQRIIYQRRGAAVVAVKSCDGYWQGFKAANHYETHPRKDVTPQKHGVCEVMTHVSFIYKGVTPMEYDKKGLIVVKGYNIEESFTNV</sequence>
<comment type="caution">
    <text evidence="1">The sequence shown here is derived from an EMBL/GenBank/DDBJ whole genome shotgun (WGS) entry which is preliminary data.</text>
</comment>
<name>A0A3N1ZQJ6_9ACTN</name>
<reference evidence="1 2" key="1">
    <citation type="submission" date="2018-11" db="EMBL/GenBank/DDBJ databases">
        <title>Sequencing the genomes of 1000 actinobacteria strains.</title>
        <authorList>
            <person name="Klenk H.-P."/>
        </authorList>
    </citation>
    <scope>NUCLEOTIDE SEQUENCE [LARGE SCALE GENOMIC DNA]</scope>
    <source>
        <strain evidence="1 2">DSM 10546</strain>
    </source>
</reference>
<dbReference type="EMBL" id="RKHG01000001">
    <property type="protein sequence ID" value="ROR53165.1"/>
    <property type="molecule type" value="Genomic_DNA"/>
</dbReference>
<evidence type="ECO:0000313" key="2">
    <source>
        <dbReference type="Proteomes" id="UP000275749"/>
    </source>
</evidence>
<accession>A0A3N1ZQJ6</accession>
<dbReference type="Proteomes" id="UP000275749">
    <property type="component" value="Unassembled WGS sequence"/>
</dbReference>
<proteinExistence type="predicted"/>
<dbReference type="AlphaFoldDB" id="A0A3N1ZQJ6"/>
<organism evidence="1 2">
    <name type="scientific">Luteococcus japonicus</name>
    <dbReference type="NCBI Taxonomy" id="33984"/>
    <lineage>
        <taxon>Bacteria</taxon>
        <taxon>Bacillati</taxon>
        <taxon>Actinomycetota</taxon>
        <taxon>Actinomycetes</taxon>
        <taxon>Propionibacteriales</taxon>
        <taxon>Propionibacteriaceae</taxon>
        <taxon>Luteococcus</taxon>
    </lineage>
</organism>